<evidence type="ECO:0000313" key="1">
    <source>
        <dbReference type="EMBL" id="SFC23701.1"/>
    </source>
</evidence>
<dbReference type="Proteomes" id="UP000198598">
    <property type="component" value="Unassembled WGS sequence"/>
</dbReference>
<protein>
    <submittedName>
        <fullName evidence="1">Uncharacterized protein</fullName>
    </submittedName>
</protein>
<gene>
    <name evidence="1" type="ORF">SAMN05216167_101712</name>
</gene>
<accession>A0A1I1HIM5</accession>
<dbReference type="RefSeq" id="WP_177236490.1">
    <property type="nucleotide sequence ID" value="NZ_FOLQ01000001.1"/>
</dbReference>
<proteinExistence type="predicted"/>
<dbReference type="EMBL" id="FOLQ01000001">
    <property type="protein sequence ID" value="SFC23701.1"/>
    <property type="molecule type" value="Genomic_DNA"/>
</dbReference>
<sequence>MLIDLIPQDDWLINGWKIYFSLHDKLQLLINRNAPGKNWYEDEAVNQYWLRRLGLWMISIHQYYDAFGVLPHVGDRLSDQPGTGLLVFEREVNGLSTAITYILSD</sequence>
<keyword evidence="2" id="KW-1185">Reference proteome</keyword>
<dbReference type="AlphaFoldDB" id="A0A1I1HIM5"/>
<evidence type="ECO:0000313" key="2">
    <source>
        <dbReference type="Proteomes" id="UP000198598"/>
    </source>
</evidence>
<organism evidence="1 2">
    <name type="scientific">Spirosoma endophyticum</name>
    <dbReference type="NCBI Taxonomy" id="662367"/>
    <lineage>
        <taxon>Bacteria</taxon>
        <taxon>Pseudomonadati</taxon>
        <taxon>Bacteroidota</taxon>
        <taxon>Cytophagia</taxon>
        <taxon>Cytophagales</taxon>
        <taxon>Cytophagaceae</taxon>
        <taxon>Spirosoma</taxon>
    </lineage>
</organism>
<reference evidence="1 2" key="1">
    <citation type="submission" date="2016-10" db="EMBL/GenBank/DDBJ databases">
        <authorList>
            <person name="de Groot N.N."/>
        </authorList>
    </citation>
    <scope>NUCLEOTIDE SEQUENCE [LARGE SCALE GENOMIC DNA]</scope>
    <source>
        <strain evidence="1 2">DSM 26130</strain>
    </source>
</reference>
<name>A0A1I1HIM5_9BACT</name>